<dbReference type="Proteomes" id="UP001280581">
    <property type="component" value="Unassembled WGS sequence"/>
</dbReference>
<feature type="signal peptide" evidence="1">
    <location>
        <begin position="1"/>
        <end position="18"/>
    </location>
</feature>
<sequence length="138" mass="15137">MKLSTLALTLTSALTTLAAPTTTSSSLSARDGNFVFIGHTGALPISKITWQTGDDLCRGDFKTLGAGKDFNPCDIAFEYNGKKLAYKQCGVTDPELWTIDGNGAPQTKISTCTWDGRDHGCSIWEWPFQIEWKCEFPH</sequence>
<evidence type="ECO:0000313" key="3">
    <source>
        <dbReference type="Proteomes" id="UP001280581"/>
    </source>
</evidence>
<evidence type="ECO:0000256" key="1">
    <source>
        <dbReference type="SAM" id="SignalP"/>
    </source>
</evidence>
<proteinExistence type="predicted"/>
<accession>A0AAN6RIY3</accession>
<dbReference type="EMBL" id="WVTA01000005">
    <property type="protein sequence ID" value="KAK3209734.1"/>
    <property type="molecule type" value="Genomic_DNA"/>
</dbReference>
<keyword evidence="3" id="KW-1185">Reference proteome</keyword>
<name>A0AAN6RIY3_9PLEO</name>
<comment type="caution">
    <text evidence="2">The sequence shown here is derived from an EMBL/GenBank/DDBJ whole genome shotgun (WGS) entry which is preliminary data.</text>
</comment>
<keyword evidence="1" id="KW-0732">Signal</keyword>
<reference evidence="2 3" key="1">
    <citation type="submission" date="2021-02" db="EMBL/GenBank/DDBJ databases">
        <title>Genome assembly of Pseudopithomyces chartarum.</title>
        <authorList>
            <person name="Jauregui R."/>
            <person name="Singh J."/>
            <person name="Voisey C."/>
        </authorList>
    </citation>
    <scope>NUCLEOTIDE SEQUENCE [LARGE SCALE GENOMIC DNA]</scope>
    <source>
        <strain evidence="2 3">AGR01</strain>
    </source>
</reference>
<evidence type="ECO:0000313" key="2">
    <source>
        <dbReference type="EMBL" id="KAK3209734.1"/>
    </source>
</evidence>
<organism evidence="2 3">
    <name type="scientific">Pseudopithomyces chartarum</name>
    <dbReference type="NCBI Taxonomy" id="1892770"/>
    <lineage>
        <taxon>Eukaryota</taxon>
        <taxon>Fungi</taxon>
        <taxon>Dikarya</taxon>
        <taxon>Ascomycota</taxon>
        <taxon>Pezizomycotina</taxon>
        <taxon>Dothideomycetes</taxon>
        <taxon>Pleosporomycetidae</taxon>
        <taxon>Pleosporales</taxon>
        <taxon>Massarineae</taxon>
        <taxon>Didymosphaeriaceae</taxon>
        <taxon>Pseudopithomyces</taxon>
    </lineage>
</organism>
<gene>
    <name evidence="2" type="ORF">GRF29_44g497085</name>
</gene>
<protein>
    <submittedName>
        <fullName evidence="2">Uncharacterized protein</fullName>
    </submittedName>
</protein>
<feature type="chain" id="PRO_5042891039" evidence="1">
    <location>
        <begin position="19"/>
        <end position="138"/>
    </location>
</feature>
<dbReference type="AlphaFoldDB" id="A0AAN6RIY3"/>